<dbReference type="AlphaFoldDB" id="A0A8H4J8H7"/>
<evidence type="ECO:0000313" key="2">
    <source>
        <dbReference type="EMBL" id="KAF4313928.1"/>
    </source>
</evidence>
<evidence type="ECO:0000313" key="3">
    <source>
        <dbReference type="Proteomes" id="UP000572817"/>
    </source>
</evidence>
<feature type="signal peptide" evidence="1">
    <location>
        <begin position="1"/>
        <end position="17"/>
    </location>
</feature>
<sequence>MRLQLLSLLAVVGLASATCYIDVYPNTEINIPCTNEQGQAGFLYNCDEPGPGCDHGNGVSSGITYCCPS</sequence>
<gene>
    <name evidence="2" type="ORF">GTA08_BOTSDO01733</name>
</gene>
<feature type="chain" id="PRO_5034576459" evidence="1">
    <location>
        <begin position="18"/>
        <end position="69"/>
    </location>
</feature>
<proteinExistence type="predicted"/>
<comment type="caution">
    <text evidence="2">The sequence shown here is derived from an EMBL/GenBank/DDBJ whole genome shotgun (WGS) entry which is preliminary data.</text>
</comment>
<keyword evidence="1" id="KW-0732">Signal</keyword>
<accession>A0A8H4J8H7</accession>
<name>A0A8H4J8H7_9PEZI</name>
<dbReference type="EMBL" id="WWBZ02000001">
    <property type="protein sequence ID" value="KAF4313928.1"/>
    <property type="molecule type" value="Genomic_DNA"/>
</dbReference>
<reference evidence="2" key="1">
    <citation type="submission" date="2020-04" db="EMBL/GenBank/DDBJ databases">
        <title>Genome Assembly and Annotation of Botryosphaeria dothidea sdau 11-99, a Latent Pathogen of Apple Fruit Ring Rot in China.</title>
        <authorList>
            <person name="Yu C."/>
            <person name="Diao Y."/>
            <person name="Lu Q."/>
            <person name="Zhao J."/>
            <person name="Cui S."/>
            <person name="Peng C."/>
            <person name="He B."/>
            <person name="Liu H."/>
        </authorList>
    </citation>
    <scope>NUCLEOTIDE SEQUENCE [LARGE SCALE GENOMIC DNA]</scope>
    <source>
        <strain evidence="2">Sdau11-99</strain>
    </source>
</reference>
<dbReference type="Proteomes" id="UP000572817">
    <property type="component" value="Unassembled WGS sequence"/>
</dbReference>
<organism evidence="2 3">
    <name type="scientific">Botryosphaeria dothidea</name>
    <dbReference type="NCBI Taxonomy" id="55169"/>
    <lineage>
        <taxon>Eukaryota</taxon>
        <taxon>Fungi</taxon>
        <taxon>Dikarya</taxon>
        <taxon>Ascomycota</taxon>
        <taxon>Pezizomycotina</taxon>
        <taxon>Dothideomycetes</taxon>
        <taxon>Dothideomycetes incertae sedis</taxon>
        <taxon>Botryosphaeriales</taxon>
        <taxon>Botryosphaeriaceae</taxon>
        <taxon>Botryosphaeria</taxon>
    </lineage>
</organism>
<keyword evidence="3" id="KW-1185">Reference proteome</keyword>
<dbReference type="OrthoDB" id="10339563at2759"/>
<evidence type="ECO:0000256" key="1">
    <source>
        <dbReference type="SAM" id="SignalP"/>
    </source>
</evidence>
<protein>
    <submittedName>
        <fullName evidence="2">Uncharacterized protein</fullName>
    </submittedName>
</protein>